<dbReference type="EMBL" id="JAAAJB010000197">
    <property type="protein sequence ID" value="KAG0262106.1"/>
    <property type="molecule type" value="Genomic_DNA"/>
</dbReference>
<dbReference type="Proteomes" id="UP000807716">
    <property type="component" value="Unassembled WGS sequence"/>
</dbReference>
<proteinExistence type="predicted"/>
<keyword evidence="2" id="KW-1185">Reference proteome</keyword>
<dbReference type="AlphaFoldDB" id="A0A9P6QBN1"/>
<evidence type="ECO:0000313" key="2">
    <source>
        <dbReference type="Proteomes" id="UP000807716"/>
    </source>
</evidence>
<sequence length="138" mass="14961">MSDIAAVSMMLTTLAELHMVGDFTPRSSLRSHALGQAWALASLEALPPQYARTTPGILRQQRQEKPAYDLHTAQAAVSIAMLNPLEEPRIHVSQELERMVVSTFASAPATEQPTLHPCDDSPTMQPVLTVVSTGRSGE</sequence>
<comment type="caution">
    <text evidence="1">The sequence shown here is derived from an EMBL/GenBank/DDBJ whole genome shotgun (WGS) entry which is preliminary data.</text>
</comment>
<protein>
    <submittedName>
        <fullName evidence="1">Uncharacterized protein</fullName>
    </submittedName>
</protein>
<organism evidence="1 2">
    <name type="scientific">Actinomortierella ambigua</name>
    <dbReference type="NCBI Taxonomy" id="1343610"/>
    <lineage>
        <taxon>Eukaryota</taxon>
        <taxon>Fungi</taxon>
        <taxon>Fungi incertae sedis</taxon>
        <taxon>Mucoromycota</taxon>
        <taxon>Mortierellomycotina</taxon>
        <taxon>Mortierellomycetes</taxon>
        <taxon>Mortierellales</taxon>
        <taxon>Mortierellaceae</taxon>
        <taxon>Actinomortierella</taxon>
    </lineage>
</organism>
<accession>A0A9P6QBN1</accession>
<evidence type="ECO:0000313" key="1">
    <source>
        <dbReference type="EMBL" id="KAG0262106.1"/>
    </source>
</evidence>
<feature type="non-terminal residue" evidence="1">
    <location>
        <position position="138"/>
    </location>
</feature>
<reference evidence="1" key="1">
    <citation type="journal article" date="2020" name="Fungal Divers.">
        <title>Resolving the Mortierellaceae phylogeny through synthesis of multi-gene phylogenetics and phylogenomics.</title>
        <authorList>
            <person name="Vandepol N."/>
            <person name="Liber J."/>
            <person name="Desiro A."/>
            <person name="Na H."/>
            <person name="Kennedy M."/>
            <person name="Barry K."/>
            <person name="Grigoriev I.V."/>
            <person name="Miller A.N."/>
            <person name="O'Donnell K."/>
            <person name="Stajich J.E."/>
            <person name="Bonito G."/>
        </authorList>
    </citation>
    <scope>NUCLEOTIDE SEQUENCE</scope>
    <source>
        <strain evidence="1">BC1065</strain>
    </source>
</reference>
<gene>
    <name evidence="1" type="ORF">DFQ27_002553</name>
</gene>
<name>A0A9P6QBN1_9FUNG</name>